<keyword evidence="2" id="KW-0342">GTP-binding</keyword>
<gene>
    <name evidence="3" type="ORF">P879_03246</name>
</gene>
<organism evidence="3 4">
    <name type="scientific">Paragonimus westermani</name>
    <dbReference type="NCBI Taxonomy" id="34504"/>
    <lineage>
        <taxon>Eukaryota</taxon>
        <taxon>Metazoa</taxon>
        <taxon>Spiralia</taxon>
        <taxon>Lophotrochozoa</taxon>
        <taxon>Platyhelminthes</taxon>
        <taxon>Trematoda</taxon>
        <taxon>Digenea</taxon>
        <taxon>Plagiorchiida</taxon>
        <taxon>Troglotremata</taxon>
        <taxon>Troglotrematidae</taxon>
        <taxon>Paragonimus</taxon>
    </lineage>
</organism>
<keyword evidence="4" id="KW-1185">Reference proteome</keyword>
<dbReference type="Proteomes" id="UP000699462">
    <property type="component" value="Unassembled WGS sequence"/>
</dbReference>
<evidence type="ECO:0000256" key="2">
    <source>
        <dbReference type="ARBA" id="ARBA00023134"/>
    </source>
</evidence>
<dbReference type="EMBL" id="JTDF01002231">
    <property type="protein sequence ID" value="KAF8569057.1"/>
    <property type="molecule type" value="Genomic_DNA"/>
</dbReference>
<proteinExistence type="predicted"/>
<accession>A0A8T0DQL6</accession>
<protein>
    <submittedName>
        <fullName evidence="3">Uncharacterized protein</fullName>
    </submittedName>
</protein>
<reference evidence="3 4" key="1">
    <citation type="submission" date="2019-07" db="EMBL/GenBank/DDBJ databases">
        <title>Annotation for the trematode Paragonimus westermani.</title>
        <authorList>
            <person name="Choi Y.-J."/>
        </authorList>
    </citation>
    <scope>NUCLEOTIDE SEQUENCE [LARGE SCALE GENOMIC DNA]</scope>
    <source>
        <strain evidence="3">180907_Pwestermani</strain>
    </source>
</reference>
<keyword evidence="1" id="KW-0547">Nucleotide-binding</keyword>
<dbReference type="InterPro" id="IPR008280">
    <property type="entry name" value="Tub_FtsZ_C"/>
</dbReference>
<dbReference type="AlphaFoldDB" id="A0A8T0DQL6"/>
<dbReference type="GO" id="GO:0005525">
    <property type="term" value="F:GTP binding"/>
    <property type="evidence" value="ECO:0007669"/>
    <property type="project" value="UniProtKB-KW"/>
</dbReference>
<evidence type="ECO:0000256" key="1">
    <source>
        <dbReference type="ARBA" id="ARBA00022741"/>
    </source>
</evidence>
<name>A0A8T0DQL6_9TREM</name>
<sequence length="121" mass="13680">MSGCFHYLSSFVLTRSINVKQNASYSLASSRRTEHYCVRSTVKISGVSFSERLLEVHIEDLDCLRLPTCVSRSGLASVNRSVVGLNNPTLLGSPIPSVIYKVKQLSARRAFINWYLQEWMH</sequence>
<evidence type="ECO:0000313" key="3">
    <source>
        <dbReference type="EMBL" id="KAF8569057.1"/>
    </source>
</evidence>
<comment type="caution">
    <text evidence="3">The sequence shown here is derived from an EMBL/GenBank/DDBJ whole genome shotgun (WGS) entry which is preliminary data.</text>
</comment>
<evidence type="ECO:0000313" key="4">
    <source>
        <dbReference type="Proteomes" id="UP000699462"/>
    </source>
</evidence>
<dbReference type="SUPFAM" id="SSF55307">
    <property type="entry name" value="Tubulin C-terminal domain-like"/>
    <property type="match status" value="1"/>
</dbReference>